<dbReference type="Proteomes" id="UP001147747">
    <property type="component" value="Unassembled WGS sequence"/>
</dbReference>
<dbReference type="InterPro" id="IPR051694">
    <property type="entry name" value="Immunoregulatory_rcpt-like"/>
</dbReference>
<dbReference type="GO" id="GO:0071944">
    <property type="term" value="C:cell periphery"/>
    <property type="evidence" value="ECO:0007669"/>
    <property type="project" value="UniProtKB-ARBA"/>
</dbReference>
<dbReference type="PANTHER" id="PTHR15549:SF26">
    <property type="entry name" value="AXIAL BUDDING PATTERN PROTEIN 2-RELATED"/>
    <property type="match status" value="1"/>
</dbReference>
<evidence type="ECO:0000256" key="1">
    <source>
        <dbReference type="ARBA" id="ARBA00004167"/>
    </source>
</evidence>
<reference evidence="7" key="2">
    <citation type="journal article" date="2023" name="IMA Fungus">
        <title>Comparative genomic study of the Penicillium genus elucidates a diverse pangenome and 15 lateral gene transfer events.</title>
        <authorList>
            <person name="Petersen C."/>
            <person name="Sorensen T."/>
            <person name="Nielsen M.R."/>
            <person name="Sondergaard T.E."/>
            <person name="Sorensen J.L."/>
            <person name="Fitzpatrick D.A."/>
            <person name="Frisvad J.C."/>
            <person name="Nielsen K.L."/>
        </authorList>
    </citation>
    <scope>NUCLEOTIDE SEQUENCE</scope>
    <source>
        <strain evidence="7">IBT 29677</strain>
    </source>
</reference>
<sequence>MTSRTGWAARRANKCDSDENGAHSWDKWQKCCPAGMKITVDSENNSGCSFGDPPANFPEQCADPDLVLWYDNWGKFCCDADLKGFATKKEHWKGCATSDEFNAMYAAGNITNISQKAMSPDTTTSASTLTSQTSASTTTSESSSTSADSESHGSSTNKGAIAGGVVGGVCGALLILGLLWFFLRRRRSSSVTKHEVSEYAASQPSGYSSPPGYRSSTQGELYGTATSHEVPGTCR</sequence>
<feature type="region of interest" description="Disordered" evidence="5">
    <location>
        <begin position="116"/>
        <end position="156"/>
    </location>
</feature>
<keyword evidence="4 6" id="KW-0472">Membrane</keyword>
<accession>A0A9W9SDQ6</accession>
<comment type="subcellular location">
    <subcellularLocation>
        <location evidence="1">Membrane</location>
        <topology evidence="1">Single-pass membrane protein</topology>
    </subcellularLocation>
</comment>
<gene>
    <name evidence="7" type="ORF">N7509_013627</name>
</gene>
<dbReference type="Gene3D" id="1.20.5.510">
    <property type="entry name" value="Single helix bin"/>
    <property type="match status" value="1"/>
</dbReference>
<keyword evidence="3 6" id="KW-1133">Transmembrane helix</keyword>
<evidence type="ECO:0000313" key="8">
    <source>
        <dbReference type="Proteomes" id="UP001147747"/>
    </source>
</evidence>
<dbReference type="RefSeq" id="XP_056481771.1">
    <property type="nucleotide sequence ID" value="XM_056638264.1"/>
</dbReference>
<dbReference type="AlphaFoldDB" id="A0A9W9SDQ6"/>
<organism evidence="7 8">
    <name type="scientific">Penicillium cosmopolitanum</name>
    <dbReference type="NCBI Taxonomy" id="1131564"/>
    <lineage>
        <taxon>Eukaryota</taxon>
        <taxon>Fungi</taxon>
        <taxon>Dikarya</taxon>
        <taxon>Ascomycota</taxon>
        <taxon>Pezizomycotina</taxon>
        <taxon>Eurotiomycetes</taxon>
        <taxon>Eurotiomycetidae</taxon>
        <taxon>Eurotiales</taxon>
        <taxon>Aspergillaceae</taxon>
        <taxon>Penicillium</taxon>
    </lineage>
</organism>
<dbReference type="OrthoDB" id="4363405at2759"/>
<evidence type="ECO:0000256" key="3">
    <source>
        <dbReference type="ARBA" id="ARBA00022989"/>
    </source>
</evidence>
<keyword evidence="2 6" id="KW-0812">Transmembrane</keyword>
<evidence type="ECO:0000256" key="2">
    <source>
        <dbReference type="ARBA" id="ARBA00022692"/>
    </source>
</evidence>
<evidence type="ECO:0000256" key="6">
    <source>
        <dbReference type="SAM" id="Phobius"/>
    </source>
</evidence>
<feature type="compositionally biased region" description="Low complexity" evidence="5">
    <location>
        <begin position="122"/>
        <end position="156"/>
    </location>
</feature>
<dbReference type="GeneID" id="81377244"/>
<feature type="region of interest" description="Disordered" evidence="5">
    <location>
        <begin position="193"/>
        <end position="235"/>
    </location>
</feature>
<feature type="compositionally biased region" description="Low complexity" evidence="5">
    <location>
        <begin position="199"/>
        <end position="216"/>
    </location>
</feature>
<proteinExistence type="predicted"/>
<evidence type="ECO:0000256" key="5">
    <source>
        <dbReference type="SAM" id="MobiDB-lite"/>
    </source>
</evidence>
<reference evidence="7" key="1">
    <citation type="submission" date="2022-12" db="EMBL/GenBank/DDBJ databases">
        <authorList>
            <person name="Petersen C."/>
        </authorList>
    </citation>
    <scope>NUCLEOTIDE SEQUENCE</scope>
    <source>
        <strain evidence="7">IBT 29677</strain>
    </source>
</reference>
<dbReference type="PANTHER" id="PTHR15549">
    <property type="entry name" value="PAIRED IMMUNOGLOBULIN-LIKE TYPE 2 RECEPTOR"/>
    <property type="match status" value="1"/>
</dbReference>
<comment type="caution">
    <text evidence="7">The sequence shown here is derived from an EMBL/GenBank/DDBJ whole genome shotgun (WGS) entry which is preliminary data.</text>
</comment>
<protein>
    <submittedName>
        <fullName evidence="7">Uncharacterized protein</fullName>
    </submittedName>
</protein>
<feature type="transmembrane region" description="Helical" evidence="6">
    <location>
        <begin position="160"/>
        <end position="183"/>
    </location>
</feature>
<evidence type="ECO:0000313" key="7">
    <source>
        <dbReference type="EMBL" id="KAJ5376741.1"/>
    </source>
</evidence>
<keyword evidence="8" id="KW-1185">Reference proteome</keyword>
<dbReference type="EMBL" id="JAPZBU010000012">
    <property type="protein sequence ID" value="KAJ5376741.1"/>
    <property type="molecule type" value="Genomic_DNA"/>
</dbReference>
<evidence type="ECO:0000256" key="4">
    <source>
        <dbReference type="ARBA" id="ARBA00023136"/>
    </source>
</evidence>
<name>A0A9W9SDQ6_9EURO</name>
<dbReference type="GO" id="GO:0016020">
    <property type="term" value="C:membrane"/>
    <property type="evidence" value="ECO:0007669"/>
    <property type="project" value="UniProtKB-SubCell"/>
</dbReference>